<proteinExistence type="predicted"/>
<dbReference type="Proteomes" id="UP001377168">
    <property type="component" value="Unassembled WGS sequence"/>
</dbReference>
<comment type="caution">
    <text evidence="1">The sequence shown here is derived from an EMBL/GenBank/DDBJ whole genome shotgun (WGS) entry which is preliminary data.</text>
</comment>
<protein>
    <submittedName>
        <fullName evidence="1">Uncharacterized protein</fullName>
    </submittedName>
</protein>
<sequence length="43" mass="4303">MASPRMRHAGRVTLIVLAAVADVLSAVFSSRSKSGGSAGSADD</sequence>
<reference evidence="1" key="1">
    <citation type="submission" date="2024-03" db="EMBL/GenBank/DDBJ databases">
        <title>Novel Streptomyces species of biotechnological and ecological value are a feature of Machair soil.</title>
        <authorList>
            <person name="Prole J.R."/>
            <person name="Goodfellow M."/>
            <person name="Allenby N."/>
            <person name="Ward A.C."/>
        </authorList>
    </citation>
    <scope>NUCLEOTIDE SEQUENCE</scope>
    <source>
        <strain evidence="1">MS2.AVA.5</strain>
    </source>
</reference>
<organism evidence="1 2">
    <name type="scientific">Streptomyces achmelvichensis</name>
    <dbReference type="NCBI Taxonomy" id="3134111"/>
    <lineage>
        <taxon>Bacteria</taxon>
        <taxon>Bacillati</taxon>
        <taxon>Actinomycetota</taxon>
        <taxon>Actinomycetes</taxon>
        <taxon>Kitasatosporales</taxon>
        <taxon>Streptomycetaceae</taxon>
        <taxon>Streptomyces</taxon>
    </lineage>
</organism>
<name>A0ACC6PPM5_9ACTN</name>
<gene>
    <name evidence="1" type="ORF">WKI67_08145</name>
</gene>
<accession>A0ACC6PPM5</accession>
<keyword evidence="2" id="KW-1185">Reference proteome</keyword>
<evidence type="ECO:0000313" key="1">
    <source>
        <dbReference type="EMBL" id="MEJ8633365.1"/>
    </source>
</evidence>
<evidence type="ECO:0000313" key="2">
    <source>
        <dbReference type="Proteomes" id="UP001377168"/>
    </source>
</evidence>
<dbReference type="EMBL" id="JBBKAJ010000022">
    <property type="protein sequence ID" value="MEJ8633365.1"/>
    <property type="molecule type" value="Genomic_DNA"/>
</dbReference>